<dbReference type="RefSeq" id="WP_021796581.1">
    <property type="nucleotide sequence ID" value="NZ_ACVN02000054.1"/>
</dbReference>
<dbReference type="Proteomes" id="UP000017052">
    <property type="component" value="Unassembled WGS sequence"/>
</dbReference>
<dbReference type="SUPFAM" id="SSF52172">
    <property type="entry name" value="CheY-like"/>
    <property type="match status" value="1"/>
</dbReference>
<dbReference type="PROSITE" id="PS00622">
    <property type="entry name" value="HTH_LUXR_1"/>
    <property type="match status" value="1"/>
</dbReference>
<evidence type="ECO:0000259" key="7">
    <source>
        <dbReference type="PROSITE" id="PS50110"/>
    </source>
</evidence>
<evidence type="ECO:0000259" key="6">
    <source>
        <dbReference type="PROSITE" id="PS50043"/>
    </source>
</evidence>
<evidence type="ECO:0000313" key="8">
    <source>
        <dbReference type="EMBL" id="ERK61379.1"/>
    </source>
</evidence>
<keyword evidence="9" id="KW-1185">Reference proteome</keyword>
<dbReference type="PRINTS" id="PR00038">
    <property type="entry name" value="HTHLUXR"/>
</dbReference>
<dbReference type="InterPro" id="IPR058245">
    <property type="entry name" value="NreC/VraR/RcsB-like_REC"/>
</dbReference>
<feature type="domain" description="Response regulatory" evidence="7">
    <location>
        <begin position="21"/>
        <end position="137"/>
    </location>
</feature>
<dbReference type="SUPFAM" id="SSF46894">
    <property type="entry name" value="C-terminal effector domain of the bipartite response regulators"/>
    <property type="match status" value="1"/>
</dbReference>
<evidence type="ECO:0000256" key="3">
    <source>
        <dbReference type="ARBA" id="ARBA00023125"/>
    </source>
</evidence>
<dbReference type="SMART" id="SM00421">
    <property type="entry name" value="HTH_LUXR"/>
    <property type="match status" value="1"/>
</dbReference>
<dbReference type="AlphaFoldDB" id="U2QYV9"/>
<keyword evidence="4" id="KW-0804">Transcription</keyword>
<dbReference type="OrthoDB" id="9808843at2"/>
<keyword evidence="3" id="KW-0238">DNA-binding</keyword>
<feature type="modified residue" description="4-aspartylphosphate" evidence="5">
    <location>
        <position position="72"/>
    </location>
</feature>
<proteinExistence type="predicted"/>
<feature type="domain" description="HTH luxR-type" evidence="6">
    <location>
        <begin position="166"/>
        <end position="231"/>
    </location>
</feature>
<dbReference type="InterPro" id="IPR000792">
    <property type="entry name" value="Tscrpt_reg_LuxR_C"/>
</dbReference>
<evidence type="ECO:0000256" key="4">
    <source>
        <dbReference type="ARBA" id="ARBA00023163"/>
    </source>
</evidence>
<dbReference type="InterPro" id="IPR039420">
    <property type="entry name" value="WalR-like"/>
</dbReference>
<dbReference type="GO" id="GO:0003677">
    <property type="term" value="F:DNA binding"/>
    <property type="evidence" value="ECO:0007669"/>
    <property type="project" value="UniProtKB-KW"/>
</dbReference>
<comment type="caution">
    <text evidence="8">The sequence shown here is derived from an EMBL/GenBank/DDBJ whole genome shotgun (WGS) entry which is preliminary data.</text>
</comment>
<keyword evidence="1 5" id="KW-0597">Phosphoprotein</keyword>
<dbReference type="CDD" id="cd17535">
    <property type="entry name" value="REC_NarL-like"/>
    <property type="match status" value="1"/>
</dbReference>
<sequence length="239" mass="26264">MQQDESAGIDAPDPEDPGTVTVLIADDQAIIRRGLRDFLGESPDIEVVAEASTGYEAVSLAHAWRPDVILMDLRMPKGNGLEATRQILAESDRSKILILTTFERDEYLFVAMDLGASGFANKDLDLDDLSEAIRTVARGGCWLKPRLAARLAAEFANRKPVPVPTAGAAPELLTVRERQVAALISDGLSNQQIARRLHLEVTTVKAHIGSIFNRLDMNNRVQIAIWAHDRQLVFSAEDE</sequence>
<dbReference type="InterPro" id="IPR011006">
    <property type="entry name" value="CheY-like_superfamily"/>
</dbReference>
<dbReference type="PROSITE" id="PS50110">
    <property type="entry name" value="RESPONSE_REGULATORY"/>
    <property type="match status" value="1"/>
</dbReference>
<dbReference type="PROSITE" id="PS50043">
    <property type="entry name" value="HTH_LUXR_2"/>
    <property type="match status" value="1"/>
</dbReference>
<accession>U2QYV9</accession>
<evidence type="ECO:0000256" key="2">
    <source>
        <dbReference type="ARBA" id="ARBA00023015"/>
    </source>
</evidence>
<evidence type="ECO:0000256" key="5">
    <source>
        <dbReference type="PROSITE-ProRule" id="PRU00169"/>
    </source>
</evidence>
<dbReference type="SMART" id="SM00448">
    <property type="entry name" value="REC"/>
    <property type="match status" value="1"/>
</dbReference>
<protein>
    <submittedName>
        <fullName evidence="8">Response regulator receiver domain protein</fullName>
    </submittedName>
</protein>
<dbReference type="Pfam" id="PF00196">
    <property type="entry name" value="GerE"/>
    <property type="match status" value="1"/>
</dbReference>
<dbReference type="GO" id="GO:0000160">
    <property type="term" value="P:phosphorelay signal transduction system"/>
    <property type="evidence" value="ECO:0007669"/>
    <property type="project" value="InterPro"/>
</dbReference>
<dbReference type="GO" id="GO:0006355">
    <property type="term" value="P:regulation of DNA-templated transcription"/>
    <property type="evidence" value="ECO:0007669"/>
    <property type="project" value="InterPro"/>
</dbReference>
<dbReference type="Pfam" id="PF00072">
    <property type="entry name" value="Response_reg"/>
    <property type="match status" value="1"/>
</dbReference>
<dbReference type="CDD" id="cd06170">
    <property type="entry name" value="LuxR_C_like"/>
    <property type="match status" value="1"/>
</dbReference>
<dbReference type="GeneID" id="95359814"/>
<reference evidence="8" key="1">
    <citation type="submission" date="2013-08" db="EMBL/GenBank/DDBJ databases">
        <authorList>
            <person name="Durkin A.S."/>
            <person name="Haft D.R."/>
            <person name="McCorrison J."/>
            <person name="Torralba M."/>
            <person name="Gillis M."/>
            <person name="Haft D.H."/>
            <person name="Methe B."/>
            <person name="Sutton G."/>
            <person name="Nelson K.E."/>
        </authorList>
    </citation>
    <scope>NUCLEOTIDE SEQUENCE [LARGE SCALE GENOMIC DNA]</scope>
    <source>
        <strain evidence="8">F0233</strain>
    </source>
</reference>
<evidence type="ECO:0000256" key="1">
    <source>
        <dbReference type="ARBA" id="ARBA00022553"/>
    </source>
</evidence>
<dbReference type="PANTHER" id="PTHR43214:SF24">
    <property type="entry name" value="TRANSCRIPTIONAL REGULATORY PROTEIN NARL-RELATED"/>
    <property type="match status" value="1"/>
</dbReference>
<dbReference type="Gene3D" id="3.40.50.2300">
    <property type="match status" value="1"/>
</dbReference>
<dbReference type="InterPro" id="IPR001789">
    <property type="entry name" value="Sig_transdc_resp-reg_receiver"/>
</dbReference>
<evidence type="ECO:0000313" key="9">
    <source>
        <dbReference type="Proteomes" id="UP000017052"/>
    </source>
</evidence>
<keyword evidence="2" id="KW-0805">Transcription regulation</keyword>
<name>U2QYV9_9ACTN</name>
<organism evidence="8 9">
    <name type="scientific">Propionibacterium acidifaciens F0233</name>
    <dbReference type="NCBI Taxonomy" id="553198"/>
    <lineage>
        <taxon>Bacteria</taxon>
        <taxon>Bacillati</taxon>
        <taxon>Actinomycetota</taxon>
        <taxon>Actinomycetes</taxon>
        <taxon>Propionibacteriales</taxon>
        <taxon>Propionibacteriaceae</taxon>
        <taxon>Propionibacterium</taxon>
    </lineage>
</organism>
<gene>
    <name evidence="8" type="ORF">HMPREF0682_2318</name>
</gene>
<dbReference type="EMBL" id="ACVN02000054">
    <property type="protein sequence ID" value="ERK61379.1"/>
    <property type="molecule type" value="Genomic_DNA"/>
</dbReference>
<dbReference type="InterPro" id="IPR016032">
    <property type="entry name" value="Sig_transdc_resp-reg_C-effctor"/>
</dbReference>
<dbReference type="PANTHER" id="PTHR43214">
    <property type="entry name" value="TWO-COMPONENT RESPONSE REGULATOR"/>
    <property type="match status" value="1"/>
</dbReference>